<evidence type="ECO:0000256" key="4">
    <source>
        <dbReference type="ARBA" id="ARBA00023289"/>
    </source>
</evidence>
<comment type="similarity">
    <text evidence="5">Belongs to the HIPP family.</text>
</comment>
<dbReference type="Gene3D" id="3.30.70.100">
    <property type="match status" value="2"/>
</dbReference>
<dbReference type="AlphaFoldDB" id="A0A9Q0P9H5"/>
<dbReference type="SUPFAM" id="SSF55008">
    <property type="entry name" value="HMA, heavy metal-associated domain"/>
    <property type="match status" value="1"/>
</dbReference>
<evidence type="ECO:0000256" key="3">
    <source>
        <dbReference type="ARBA" id="ARBA00023288"/>
    </source>
</evidence>
<dbReference type="InterPro" id="IPR006121">
    <property type="entry name" value="HMA_dom"/>
</dbReference>
<evidence type="ECO:0000256" key="1">
    <source>
        <dbReference type="ARBA" id="ARBA00022481"/>
    </source>
</evidence>
<comment type="caution">
    <text evidence="8">The sequence shown here is derived from an EMBL/GenBank/DDBJ whole genome shotgun (WGS) entry which is preliminary data.</text>
</comment>
<dbReference type="PANTHER" id="PTHR45811">
    <property type="entry name" value="COPPER TRANSPORT PROTEIN FAMILY-RELATED"/>
    <property type="match status" value="1"/>
</dbReference>
<dbReference type="InterPro" id="IPR036163">
    <property type="entry name" value="HMA_dom_sf"/>
</dbReference>
<organism evidence="8 9">
    <name type="scientific">Salix viminalis</name>
    <name type="common">Common osier</name>
    <name type="synonym">Basket willow</name>
    <dbReference type="NCBI Taxonomy" id="40686"/>
    <lineage>
        <taxon>Eukaryota</taxon>
        <taxon>Viridiplantae</taxon>
        <taxon>Streptophyta</taxon>
        <taxon>Embryophyta</taxon>
        <taxon>Tracheophyta</taxon>
        <taxon>Spermatophyta</taxon>
        <taxon>Magnoliopsida</taxon>
        <taxon>eudicotyledons</taxon>
        <taxon>Gunneridae</taxon>
        <taxon>Pentapetalae</taxon>
        <taxon>rosids</taxon>
        <taxon>fabids</taxon>
        <taxon>Malpighiales</taxon>
        <taxon>Salicaceae</taxon>
        <taxon>Saliceae</taxon>
        <taxon>Salix</taxon>
    </lineage>
</organism>
<evidence type="ECO:0000313" key="9">
    <source>
        <dbReference type="Proteomes" id="UP001151529"/>
    </source>
</evidence>
<evidence type="ECO:0000259" key="7">
    <source>
        <dbReference type="PROSITE" id="PS50846"/>
    </source>
</evidence>
<feature type="domain" description="HMA" evidence="7">
    <location>
        <begin position="1"/>
        <end position="66"/>
    </location>
</feature>
<sequence>KAVLKLDLHDDKAKTKAMQRVTGLPGVESVSIEMKDQKLTVIGDIDPVHIVAKLRKQFHTQIITVGPAKEPEKKKDEPKKDEPKKQGDQKKKDPADHPLANCLSYYPPMPPWPSRPGQERRPATVCFAENSMYTTTAMRPTRQLRLSLLRISYVIGHQRKSRDMIEICQFEDLVVLKCGISRFAGVESISIEHKNKTMTVIGDIDAIQIVNKLRKLCVTELISIGPAKQPKKKEGMKKKEEPKKSEEHYEDPVAELVKAYKSYNPHMPPYYYVTRAEEDPNACVIN</sequence>
<evidence type="ECO:0000256" key="5">
    <source>
        <dbReference type="ARBA" id="ARBA00024045"/>
    </source>
</evidence>
<dbReference type="Proteomes" id="UP001151529">
    <property type="component" value="Chromosome 17"/>
</dbReference>
<dbReference type="Pfam" id="PF00403">
    <property type="entry name" value="HMA"/>
    <property type="match status" value="1"/>
</dbReference>
<feature type="compositionally biased region" description="Basic and acidic residues" evidence="6">
    <location>
        <begin position="69"/>
        <end position="96"/>
    </location>
</feature>
<evidence type="ECO:0000256" key="6">
    <source>
        <dbReference type="SAM" id="MobiDB-lite"/>
    </source>
</evidence>
<dbReference type="EMBL" id="JAPFFL010000013">
    <property type="protein sequence ID" value="KAJ6684087.1"/>
    <property type="molecule type" value="Genomic_DNA"/>
</dbReference>
<name>A0A9Q0P9H5_SALVM</name>
<proteinExistence type="inferred from homology"/>
<feature type="compositionally biased region" description="Basic and acidic residues" evidence="6">
    <location>
        <begin position="237"/>
        <end position="250"/>
    </location>
</feature>
<protein>
    <recommendedName>
        <fullName evidence="7">HMA domain-containing protein</fullName>
    </recommendedName>
</protein>
<reference evidence="8" key="2">
    <citation type="journal article" date="2023" name="Int. J. Mol. Sci.">
        <title>De Novo Assembly and Annotation of 11 Diverse Shrub Willow (Salix) Genomes Reveals Novel Gene Organization in Sex-Linked Regions.</title>
        <authorList>
            <person name="Hyden B."/>
            <person name="Feng K."/>
            <person name="Yates T.B."/>
            <person name="Jawdy S."/>
            <person name="Cereghino C."/>
            <person name="Smart L.B."/>
            <person name="Muchero W."/>
        </authorList>
    </citation>
    <scope>NUCLEOTIDE SEQUENCE [LARGE SCALE GENOMIC DNA]</scope>
    <source>
        <tissue evidence="8">Shoot tip</tissue>
    </source>
</reference>
<keyword evidence="3" id="KW-0449">Lipoprotein</keyword>
<feature type="region of interest" description="Disordered" evidence="6">
    <location>
        <begin position="229"/>
        <end position="250"/>
    </location>
</feature>
<dbReference type="InterPro" id="IPR051863">
    <property type="entry name" value="HIPP"/>
</dbReference>
<dbReference type="PANTHER" id="PTHR45811:SF50">
    <property type="entry name" value="HEAVY METAL-ASSOCIATED ISOPRENYLATED PLANT PROTEIN 12-RELATED"/>
    <property type="match status" value="1"/>
</dbReference>
<evidence type="ECO:0000256" key="2">
    <source>
        <dbReference type="ARBA" id="ARBA00022723"/>
    </source>
</evidence>
<keyword evidence="2" id="KW-0479">Metal-binding</keyword>
<accession>A0A9Q0P9H5</accession>
<keyword evidence="4" id="KW-0636">Prenylation</keyword>
<feature type="region of interest" description="Disordered" evidence="6">
    <location>
        <begin position="63"/>
        <end position="100"/>
    </location>
</feature>
<keyword evidence="9" id="KW-1185">Reference proteome</keyword>
<keyword evidence="1" id="KW-0488">Methylation</keyword>
<evidence type="ECO:0000313" key="8">
    <source>
        <dbReference type="EMBL" id="KAJ6684087.1"/>
    </source>
</evidence>
<gene>
    <name evidence="8" type="ORF">OIU85_007745</name>
</gene>
<reference evidence="8" key="1">
    <citation type="submission" date="2022-11" db="EMBL/GenBank/DDBJ databases">
        <authorList>
            <person name="Hyden B.L."/>
            <person name="Feng K."/>
            <person name="Yates T."/>
            <person name="Jawdy S."/>
            <person name="Smart L.B."/>
            <person name="Muchero W."/>
        </authorList>
    </citation>
    <scope>NUCLEOTIDE SEQUENCE</scope>
    <source>
        <tissue evidence="8">Shoot tip</tissue>
    </source>
</reference>
<dbReference type="GO" id="GO:0046872">
    <property type="term" value="F:metal ion binding"/>
    <property type="evidence" value="ECO:0007669"/>
    <property type="project" value="UniProtKB-KW"/>
</dbReference>
<dbReference type="PROSITE" id="PS50846">
    <property type="entry name" value="HMA_2"/>
    <property type="match status" value="1"/>
</dbReference>
<feature type="non-terminal residue" evidence="8">
    <location>
        <position position="286"/>
    </location>
</feature>